<protein>
    <submittedName>
        <fullName evidence="1">Uncharacterized protein</fullName>
    </submittedName>
</protein>
<evidence type="ECO:0000313" key="2">
    <source>
        <dbReference type="Proteomes" id="UP000183385"/>
    </source>
</evidence>
<dbReference type="Proteomes" id="UP000183385">
    <property type="component" value="Unassembled WGS sequence"/>
</dbReference>
<sequence length="70" mass="7305">MAEPTLKQIQQAKAAAQTDIANYISARLARLAKESGVQPRGLSVSMISHGSHGRCDGLLITDVSIAMGGI</sequence>
<accession>A0AAQ1KH53</accession>
<dbReference type="AlphaFoldDB" id="A0AAQ1KH53"/>
<gene>
    <name evidence="1" type="ORF">SAMN05216577_11615</name>
</gene>
<evidence type="ECO:0000313" key="1">
    <source>
        <dbReference type="EMBL" id="SFD07403.1"/>
    </source>
</evidence>
<organism evidence="1 2">
    <name type="scientific">Pseudomonas citronellolis</name>
    <dbReference type="NCBI Taxonomy" id="53408"/>
    <lineage>
        <taxon>Bacteria</taxon>
        <taxon>Pseudomonadati</taxon>
        <taxon>Pseudomonadota</taxon>
        <taxon>Gammaproteobacteria</taxon>
        <taxon>Pseudomonadales</taxon>
        <taxon>Pseudomonadaceae</taxon>
        <taxon>Pseudomonas</taxon>
    </lineage>
</organism>
<keyword evidence="2" id="KW-1185">Reference proteome</keyword>
<name>A0AAQ1KH53_9PSED</name>
<reference evidence="1 2" key="1">
    <citation type="submission" date="2016-10" db="EMBL/GenBank/DDBJ databases">
        <authorList>
            <person name="Varghese N."/>
            <person name="Submissions S."/>
        </authorList>
    </citation>
    <scope>NUCLEOTIDE SEQUENCE [LARGE SCALE GENOMIC DNA]</scope>
    <source>
        <strain evidence="1 2">LMG 18378</strain>
    </source>
</reference>
<comment type="caution">
    <text evidence="1">The sequence shown here is derived from an EMBL/GenBank/DDBJ whole genome shotgun (WGS) entry which is preliminary data.</text>
</comment>
<dbReference type="RefSeq" id="WP_074980948.1">
    <property type="nucleotide sequence ID" value="NZ_FOLS01000016.1"/>
</dbReference>
<proteinExistence type="predicted"/>
<dbReference type="EMBL" id="FOLS01000016">
    <property type="protein sequence ID" value="SFD07403.1"/>
    <property type="molecule type" value="Genomic_DNA"/>
</dbReference>